<dbReference type="PANTHER" id="PTHR10606:SF32">
    <property type="entry name" value="6-PHOSPHOFRUCTO-2-KINASE 1"/>
    <property type="match status" value="1"/>
</dbReference>
<sequence>MVLDTIRKRSKGQLKVLFLESICNDANLIDDNVHLKLQGPDYKKMDSDLALKDFYGRLRNYEKVYQTISTEEEMTREFQYIQMIDVGRKMITCNIKGFLASQIIYYFLNFNLSDRLIFIARHGESTDNVAGRIGGDAPLTKRGRKFAKALAKFMEYKKNDFRIKQLKQFEEKLTMKHFEKRDKTPPDEPSFSVFTSMLQRSVQSSEYFHENIFDVKQMRMLDELGSGQFDSMTYEEIQEQHPEEFFARIKNKMSYRYPGVGGESYLDVINRLKPIISELERTENHLLIITHRVVARILIAYFLNLKRDAIGELDVPLHTVYMFEPNPFGVDWKLYEFDEKKDWFNEIDPEQLENSKKVKQVGVTFRERKYSVVPTAPKRHSSTSHGVTYSQQIRSQLLATIDSPASSGSNSPVMGASSGSPGFIHTGGGFLGQQHNSRYINARTAHYRGGKRGGIPGKPRVHHHSANSDSMLTPLLRNNINLSYPQPTRAEEDVELSQLLDEKLANLESDTDNSSSV</sequence>
<dbReference type="GO" id="GO:0006003">
    <property type="term" value="P:fructose 2,6-bisphosphate metabolic process"/>
    <property type="evidence" value="ECO:0007669"/>
    <property type="project" value="InterPro"/>
</dbReference>
<dbReference type="Pfam" id="PF00300">
    <property type="entry name" value="His_Phos_1"/>
    <property type="match status" value="2"/>
</dbReference>
<dbReference type="EMBL" id="BSXU01004404">
    <property type="protein sequence ID" value="GMG43745.1"/>
    <property type="molecule type" value="Genomic_DNA"/>
</dbReference>
<dbReference type="InterPro" id="IPR013078">
    <property type="entry name" value="His_Pase_superF_clade-1"/>
</dbReference>
<dbReference type="InterPro" id="IPR013079">
    <property type="entry name" value="6Phosfructo_kin"/>
</dbReference>
<evidence type="ECO:0000256" key="1">
    <source>
        <dbReference type="ARBA" id="ARBA00022741"/>
    </source>
</evidence>
<dbReference type="AlphaFoldDB" id="A0A9W6Z214"/>
<evidence type="ECO:0000313" key="5">
    <source>
        <dbReference type="EMBL" id="GMG43745.1"/>
    </source>
</evidence>
<dbReference type="OrthoDB" id="267323at2759"/>
<dbReference type="PANTHER" id="PTHR10606">
    <property type="entry name" value="6-PHOSPHOFRUCTO-2-KINASE/FRUCTOSE-2,6-BISPHOSPHATASE"/>
    <property type="match status" value="1"/>
</dbReference>
<dbReference type="PROSITE" id="PS00175">
    <property type="entry name" value="PG_MUTASE"/>
    <property type="match status" value="1"/>
</dbReference>
<accession>A0A9W6Z214</accession>
<keyword evidence="6" id="KW-1185">Reference proteome</keyword>
<proteinExistence type="predicted"/>
<dbReference type="GO" id="GO:0005524">
    <property type="term" value="F:ATP binding"/>
    <property type="evidence" value="ECO:0007669"/>
    <property type="project" value="UniProtKB-KW"/>
</dbReference>
<dbReference type="Gene3D" id="3.40.50.1240">
    <property type="entry name" value="Phosphoglycerate mutase-like"/>
    <property type="match status" value="1"/>
</dbReference>
<dbReference type="InterPro" id="IPR027417">
    <property type="entry name" value="P-loop_NTPase"/>
</dbReference>
<evidence type="ECO:0000256" key="3">
    <source>
        <dbReference type="SAM" id="MobiDB-lite"/>
    </source>
</evidence>
<dbReference type="GO" id="GO:0003873">
    <property type="term" value="F:6-phosphofructo-2-kinase activity"/>
    <property type="evidence" value="ECO:0007669"/>
    <property type="project" value="InterPro"/>
</dbReference>
<dbReference type="InterPro" id="IPR001345">
    <property type="entry name" value="PG/BPGM_mutase_AS"/>
</dbReference>
<dbReference type="GO" id="GO:0005829">
    <property type="term" value="C:cytosol"/>
    <property type="evidence" value="ECO:0007669"/>
    <property type="project" value="TreeGrafter"/>
</dbReference>
<feature type="region of interest" description="Disordered" evidence="3">
    <location>
        <begin position="448"/>
        <end position="470"/>
    </location>
</feature>
<dbReference type="InterPro" id="IPR029033">
    <property type="entry name" value="His_PPase_superfam"/>
</dbReference>
<dbReference type="CDD" id="cd07067">
    <property type="entry name" value="HP_PGM_like"/>
    <property type="match status" value="1"/>
</dbReference>
<dbReference type="Pfam" id="PF01591">
    <property type="entry name" value="6PF2K"/>
    <property type="match status" value="1"/>
</dbReference>
<comment type="caution">
    <text evidence="5">The sequence shown here is derived from an EMBL/GenBank/DDBJ whole genome shotgun (WGS) entry which is preliminary data.</text>
</comment>
<dbReference type="Gene3D" id="3.40.50.300">
    <property type="entry name" value="P-loop containing nucleotide triphosphate hydrolases"/>
    <property type="match status" value="1"/>
</dbReference>
<name>A0A9W6Z214_AMBMO</name>
<dbReference type="InterPro" id="IPR003094">
    <property type="entry name" value="6Pfruct_kin"/>
</dbReference>
<dbReference type="GO" id="GO:0006000">
    <property type="term" value="P:fructose metabolic process"/>
    <property type="evidence" value="ECO:0007669"/>
    <property type="project" value="InterPro"/>
</dbReference>
<protein>
    <submittedName>
        <fullName evidence="5">Unnamed protein product</fullName>
    </submittedName>
</protein>
<feature type="domain" description="6-phosphofructo-2-kinase" evidence="4">
    <location>
        <begin position="3"/>
        <end position="112"/>
    </location>
</feature>
<keyword evidence="1" id="KW-0547">Nucleotide-binding</keyword>
<reference evidence="5" key="1">
    <citation type="submission" date="2023-04" db="EMBL/GenBank/DDBJ databases">
        <title>Ambrosiozyma monospora NBRC 1965.</title>
        <authorList>
            <person name="Ichikawa N."/>
            <person name="Sato H."/>
            <person name="Tonouchi N."/>
        </authorList>
    </citation>
    <scope>NUCLEOTIDE SEQUENCE</scope>
    <source>
        <strain evidence="5">NBRC 1965</strain>
    </source>
</reference>
<evidence type="ECO:0000256" key="2">
    <source>
        <dbReference type="ARBA" id="ARBA00022840"/>
    </source>
</evidence>
<gene>
    <name evidence="5" type="ORF">Amon01_000668200</name>
</gene>
<dbReference type="Proteomes" id="UP001165063">
    <property type="component" value="Unassembled WGS sequence"/>
</dbReference>
<keyword evidence="2" id="KW-0067">ATP-binding</keyword>
<dbReference type="SMART" id="SM00855">
    <property type="entry name" value="PGAM"/>
    <property type="match status" value="1"/>
</dbReference>
<dbReference type="SUPFAM" id="SSF53254">
    <property type="entry name" value="Phosphoglycerate mutase-like"/>
    <property type="match status" value="1"/>
</dbReference>
<evidence type="ECO:0000259" key="4">
    <source>
        <dbReference type="Pfam" id="PF01591"/>
    </source>
</evidence>
<dbReference type="PRINTS" id="PR00991">
    <property type="entry name" value="6PFRUCTKNASE"/>
</dbReference>
<organism evidence="5 6">
    <name type="scientific">Ambrosiozyma monospora</name>
    <name type="common">Yeast</name>
    <name type="synonym">Endomycopsis monosporus</name>
    <dbReference type="NCBI Taxonomy" id="43982"/>
    <lineage>
        <taxon>Eukaryota</taxon>
        <taxon>Fungi</taxon>
        <taxon>Dikarya</taxon>
        <taxon>Ascomycota</taxon>
        <taxon>Saccharomycotina</taxon>
        <taxon>Pichiomycetes</taxon>
        <taxon>Pichiales</taxon>
        <taxon>Pichiaceae</taxon>
        <taxon>Ambrosiozyma</taxon>
    </lineage>
</organism>
<evidence type="ECO:0000313" key="6">
    <source>
        <dbReference type="Proteomes" id="UP001165063"/>
    </source>
</evidence>